<dbReference type="CDD" id="cd07247">
    <property type="entry name" value="SgaA_N_like"/>
    <property type="match status" value="2"/>
</dbReference>
<evidence type="ECO:0000313" key="3">
    <source>
        <dbReference type="Proteomes" id="UP001149140"/>
    </source>
</evidence>
<dbReference type="Pfam" id="PF18029">
    <property type="entry name" value="Glyoxalase_6"/>
    <property type="match status" value="2"/>
</dbReference>
<dbReference type="PANTHER" id="PTHR33993:SF14">
    <property type="entry name" value="GB|AAF24581.1"/>
    <property type="match status" value="1"/>
</dbReference>
<gene>
    <name evidence="2" type="ORF">OM076_14875</name>
</gene>
<dbReference type="AlphaFoldDB" id="A0A9X3MY40"/>
<dbReference type="InterPro" id="IPR052164">
    <property type="entry name" value="Anthracycline_SecMetBiosynth"/>
</dbReference>
<dbReference type="InterPro" id="IPR041581">
    <property type="entry name" value="Glyoxalase_6"/>
</dbReference>
<sequence>MSERHEYPAGVPCWVDVLVPDPDAVLTFYGDLFGWDFTDPGPNGYRVARVMGRDVAGLGVAQALPSWNTYIRVESVDAAAERAAEDGATVLVEPMDALPAGRLAVIVDPTGAAFAIWEAREREGAELVNEAGTWTMSSLHTPDPAAASAFYGALFGWESEPRGSMTLLRLEGYIGGRAKQPVPRDVVAVMAPPAPDIPPHWNVNFQISDADLTAELTASLGGAVIEGPFDTPGFRNAVLADPQGAVFSVSQLVFAR</sequence>
<evidence type="ECO:0000259" key="1">
    <source>
        <dbReference type="PROSITE" id="PS51819"/>
    </source>
</evidence>
<accession>A0A9X3MY40</accession>
<evidence type="ECO:0000313" key="2">
    <source>
        <dbReference type="EMBL" id="MDA0161558.1"/>
    </source>
</evidence>
<feature type="domain" description="VOC" evidence="1">
    <location>
        <begin position="11"/>
        <end position="119"/>
    </location>
</feature>
<dbReference type="Proteomes" id="UP001149140">
    <property type="component" value="Unassembled WGS sequence"/>
</dbReference>
<dbReference type="EMBL" id="JAPDOD010000013">
    <property type="protein sequence ID" value="MDA0161558.1"/>
    <property type="molecule type" value="Genomic_DNA"/>
</dbReference>
<organism evidence="2 3">
    <name type="scientific">Solirubrobacter ginsenosidimutans</name>
    <dbReference type="NCBI Taxonomy" id="490573"/>
    <lineage>
        <taxon>Bacteria</taxon>
        <taxon>Bacillati</taxon>
        <taxon>Actinomycetota</taxon>
        <taxon>Thermoleophilia</taxon>
        <taxon>Solirubrobacterales</taxon>
        <taxon>Solirubrobacteraceae</taxon>
        <taxon>Solirubrobacter</taxon>
    </lineage>
</organism>
<keyword evidence="3" id="KW-1185">Reference proteome</keyword>
<name>A0A9X3MY40_9ACTN</name>
<dbReference type="InterPro" id="IPR037523">
    <property type="entry name" value="VOC_core"/>
</dbReference>
<dbReference type="PROSITE" id="PS51819">
    <property type="entry name" value="VOC"/>
    <property type="match status" value="2"/>
</dbReference>
<reference evidence="2" key="1">
    <citation type="submission" date="2022-10" db="EMBL/GenBank/DDBJ databases">
        <title>The WGS of Solirubrobacter ginsenosidimutans DSM 21036.</title>
        <authorList>
            <person name="Jiang Z."/>
        </authorList>
    </citation>
    <scope>NUCLEOTIDE SEQUENCE</scope>
    <source>
        <strain evidence="2">DSM 21036</strain>
    </source>
</reference>
<proteinExistence type="predicted"/>
<comment type="caution">
    <text evidence="2">The sequence shown here is derived from an EMBL/GenBank/DDBJ whole genome shotgun (WGS) entry which is preliminary data.</text>
</comment>
<dbReference type="InterPro" id="IPR029068">
    <property type="entry name" value="Glyas_Bleomycin-R_OHBP_Dase"/>
</dbReference>
<protein>
    <submittedName>
        <fullName evidence="2">VOC family protein</fullName>
    </submittedName>
</protein>
<dbReference type="RefSeq" id="WP_270040775.1">
    <property type="nucleotide sequence ID" value="NZ_JAPDOD010000013.1"/>
</dbReference>
<feature type="domain" description="VOC" evidence="1">
    <location>
        <begin position="130"/>
        <end position="252"/>
    </location>
</feature>
<dbReference type="Gene3D" id="3.10.180.10">
    <property type="entry name" value="2,3-Dihydroxybiphenyl 1,2-Dioxygenase, domain 1"/>
    <property type="match status" value="2"/>
</dbReference>
<dbReference type="SUPFAM" id="SSF54593">
    <property type="entry name" value="Glyoxalase/Bleomycin resistance protein/Dihydroxybiphenyl dioxygenase"/>
    <property type="match status" value="2"/>
</dbReference>
<dbReference type="PANTHER" id="PTHR33993">
    <property type="entry name" value="GLYOXALASE-RELATED"/>
    <property type="match status" value="1"/>
</dbReference>